<feature type="transmembrane region" description="Helical" evidence="5">
    <location>
        <begin position="23"/>
        <end position="48"/>
    </location>
</feature>
<dbReference type="PANTHER" id="PTHR24064">
    <property type="entry name" value="SOLUTE CARRIER FAMILY 22 MEMBER"/>
    <property type="match status" value="1"/>
</dbReference>
<feature type="domain" description="Major facilitator superfamily (MFS) profile" evidence="6">
    <location>
        <begin position="30"/>
        <end position="445"/>
    </location>
</feature>
<organism evidence="7 8">
    <name type="scientific">Caenorhabditis auriculariae</name>
    <dbReference type="NCBI Taxonomy" id="2777116"/>
    <lineage>
        <taxon>Eukaryota</taxon>
        <taxon>Metazoa</taxon>
        <taxon>Ecdysozoa</taxon>
        <taxon>Nematoda</taxon>
        <taxon>Chromadorea</taxon>
        <taxon>Rhabditida</taxon>
        <taxon>Rhabditina</taxon>
        <taxon>Rhabditomorpha</taxon>
        <taxon>Rhabditoidea</taxon>
        <taxon>Rhabditidae</taxon>
        <taxon>Peloderinae</taxon>
        <taxon>Caenorhabditis</taxon>
    </lineage>
</organism>
<feature type="transmembrane region" description="Helical" evidence="5">
    <location>
        <begin position="163"/>
        <end position="183"/>
    </location>
</feature>
<evidence type="ECO:0000256" key="4">
    <source>
        <dbReference type="ARBA" id="ARBA00023136"/>
    </source>
</evidence>
<comment type="subcellular location">
    <subcellularLocation>
        <location evidence="1">Membrane</location>
        <topology evidence="1">Multi-pass membrane protein</topology>
    </subcellularLocation>
</comment>
<feature type="transmembrane region" description="Helical" evidence="5">
    <location>
        <begin position="305"/>
        <end position="323"/>
    </location>
</feature>
<comment type="caution">
    <text evidence="7">The sequence shown here is derived from an EMBL/GenBank/DDBJ whole genome shotgun (WGS) entry which is preliminary data.</text>
</comment>
<feature type="transmembrane region" description="Helical" evidence="5">
    <location>
        <begin position="335"/>
        <end position="354"/>
    </location>
</feature>
<dbReference type="SUPFAM" id="SSF103473">
    <property type="entry name" value="MFS general substrate transporter"/>
    <property type="match status" value="1"/>
</dbReference>
<evidence type="ECO:0000313" key="8">
    <source>
        <dbReference type="Proteomes" id="UP000835052"/>
    </source>
</evidence>
<keyword evidence="4 5" id="KW-0472">Membrane</keyword>
<evidence type="ECO:0000256" key="1">
    <source>
        <dbReference type="ARBA" id="ARBA00004141"/>
    </source>
</evidence>
<evidence type="ECO:0000256" key="3">
    <source>
        <dbReference type="ARBA" id="ARBA00022989"/>
    </source>
</evidence>
<dbReference type="GO" id="GO:0016020">
    <property type="term" value="C:membrane"/>
    <property type="evidence" value="ECO:0007669"/>
    <property type="project" value="UniProtKB-SubCell"/>
</dbReference>
<evidence type="ECO:0000313" key="7">
    <source>
        <dbReference type="EMBL" id="CAD6195708.1"/>
    </source>
</evidence>
<feature type="transmembrane region" description="Helical" evidence="5">
    <location>
        <begin position="104"/>
        <end position="121"/>
    </location>
</feature>
<keyword evidence="3 5" id="KW-1133">Transmembrane helix</keyword>
<sequence>MDGRRARRSPDDVLGFLGSDSRFLLTCIVVSGFAWTPIALTGLCPAFIVKHGHNTSFLAVVDEFNLKNESAFLADGTTTAFMVGNMIGGIFITQIGDRYGRQPVFIACLMMMAFFGLLSAMAQDVYLLCIMRFIHGIFYTAAGLVGWVLGYENTPVSLRFFTSVYFGLTWVFGTCLLALVGYLTPNWRYLMVVISLPNFVTAIVAYMLVPESLHFLVSSNKRRRVAKWLIKARKYDGDELLGDLRAEDVVGNGPKKASKGFWELICEMFEHKKFLVYTAAMVYLWIVDTFIYFGLSFYAKDLAGSFYLNFVLMSLVEAPAYVFAPIMMNRHGRRLLVCFSHVIAGMSFLGIVFFDEALHLPFWLIGKFSISCSFMSIYVYASEIFPTDARNKCIGFCETMSRIGGMLSPHLGSLAQITPSLPAITLSGISVLGGVLTFLLPETLNTQLPATISETTSRRRPLNDIEDSPF</sequence>
<name>A0A8S1HMV1_9PELO</name>
<protein>
    <recommendedName>
        <fullName evidence="6">Major facilitator superfamily (MFS) profile domain-containing protein</fullName>
    </recommendedName>
</protein>
<keyword evidence="2 5" id="KW-0812">Transmembrane</keyword>
<dbReference type="InterPro" id="IPR005828">
    <property type="entry name" value="MFS_sugar_transport-like"/>
</dbReference>
<evidence type="ECO:0000259" key="6">
    <source>
        <dbReference type="PROSITE" id="PS50850"/>
    </source>
</evidence>
<feature type="transmembrane region" description="Helical" evidence="5">
    <location>
        <begin position="274"/>
        <end position="299"/>
    </location>
</feature>
<keyword evidence="8" id="KW-1185">Reference proteome</keyword>
<dbReference type="OrthoDB" id="5296287at2759"/>
<dbReference type="InterPro" id="IPR020846">
    <property type="entry name" value="MFS_dom"/>
</dbReference>
<feature type="transmembrane region" description="Helical" evidence="5">
    <location>
        <begin position="360"/>
        <end position="381"/>
    </location>
</feature>
<dbReference type="Proteomes" id="UP000835052">
    <property type="component" value="Unassembled WGS sequence"/>
</dbReference>
<dbReference type="InterPro" id="IPR036259">
    <property type="entry name" value="MFS_trans_sf"/>
</dbReference>
<proteinExistence type="predicted"/>
<dbReference type="Pfam" id="PF00083">
    <property type="entry name" value="Sugar_tr"/>
    <property type="match status" value="1"/>
</dbReference>
<evidence type="ECO:0000256" key="2">
    <source>
        <dbReference type="ARBA" id="ARBA00022692"/>
    </source>
</evidence>
<feature type="transmembrane region" description="Helical" evidence="5">
    <location>
        <begin position="133"/>
        <end position="151"/>
    </location>
</feature>
<dbReference type="CDD" id="cd17317">
    <property type="entry name" value="MFS_SLC22"/>
    <property type="match status" value="1"/>
</dbReference>
<dbReference type="PROSITE" id="PS50850">
    <property type="entry name" value="MFS"/>
    <property type="match status" value="1"/>
</dbReference>
<reference evidence="7" key="1">
    <citation type="submission" date="2020-10" db="EMBL/GenBank/DDBJ databases">
        <authorList>
            <person name="Kikuchi T."/>
        </authorList>
    </citation>
    <scope>NUCLEOTIDE SEQUENCE</scope>
    <source>
        <strain evidence="7">NKZ352</strain>
    </source>
</reference>
<feature type="transmembrane region" description="Helical" evidence="5">
    <location>
        <begin position="189"/>
        <end position="209"/>
    </location>
</feature>
<dbReference type="AlphaFoldDB" id="A0A8S1HMV1"/>
<accession>A0A8S1HMV1</accession>
<feature type="transmembrane region" description="Helical" evidence="5">
    <location>
        <begin position="71"/>
        <end position="92"/>
    </location>
</feature>
<dbReference type="GO" id="GO:0022857">
    <property type="term" value="F:transmembrane transporter activity"/>
    <property type="evidence" value="ECO:0007669"/>
    <property type="project" value="InterPro"/>
</dbReference>
<evidence type="ECO:0000256" key="5">
    <source>
        <dbReference type="SAM" id="Phobius"/>
    </source>
</evidence>
<gene>
    <name evidence="7" type="ORF">CAUJ_LOCUS11627</name>
</gene>
<dbReference type="Gene3D" id="1.20.1250.20">
    <property type="entry name" value="MFS general substrate transporter like domains"/>
    <property type="match status" value="1"/>
</dbReference>
<dbReference type="EMBL" id="CAJGYM010000059">
    <property type="protein sequence ID" value="CAD6195708.1"/>
    <property type="molecule type" value="Genomic_DNA"/>
</dbReference>